<sequence length="420" mass="45220">MTSPAMSPNTLGIDFGTSNSAAGLTVAGRPWLVELEPGETTLPTAVFFDSESKKMRIGRSATRALIDGDEGRFMRALKSLLGTPLLYEKRRLGGQMMDFTDVIAHFLREVKARAETATRTEFTHALSGRPVKFHSKDEARNAKAEEDLRGCYKKAGFEDVQFLYEPEAALRSARPHPGVGLVVDIGGGTSDFTCFEQDAAGGTRILASHGLRLGGTDFDRQISIDHVMPHLGRGAMIRNSFGGGSLPAPSRMFNDLATWQMIPFLYGPDTRRAAQDLARNAEDPTGLNRLVQVLEDELGHDLAFATEAGKIRANSADGDAAQIDLRIVERGLSAALPRKALDQTLAEMVQSIQAEAAETLRLAGVTPRDVTRCVMVGGSALLSSVRDSMQTLCPNAEIETDRAMTAVADGLALAARDAAF</sequence>
<evidence type="ECO:0000256" key="2">
    <source>
        <dbReference type="ARBA" id="ARBA00022840"/>
    </source>
</evidence>
<dbReference type="InterPro" id="IPR013126">
    <property type="entry name" value="Hsp_70_fam"/>
</dbReference>
<dbReference type="Pfam" id="PF00012">
    <property type="entry name" value="HSP70"/>
    <property type="match status" value="1"/>
</dbReference>
<dbReference type="Proteomes" id="UP000237718">
    <property type="component" value="Unassembled WGS sequence"/>
</dbReference>
<evidence type="ECO:0000256" key="1">
    <source>
        <dbReference type="ARBA" id="ARBA00022741"/>
    </source>
</evidence>
<evidence type="ECO:0000313" key="3">
    <source>
        <dbReference type="EMBL" id="PRZ45007.1"/>
    </source>
</evidence>
<dbReference type="RefSeq" id="WP_106165257.1">
    <property type="nucleotide sequence ID" value="NZ_PVUF01000018.1"/>
</dbReference>
<dbReference type="Gene3D" id="3.30.420.40">
    <property type="match status" value="3"/>
</dbReference>
<keyword evidence="1" id="KW-0547">Nucleotide-binding</keyword>
<reference evidence="3 4" key="1">
    <citation type="submission" date="2018-03" db="EMBL/GenBank/DDBJ databases">
        <title>Genomic Encyclopedia of Archaeal and Bacterial Type Strains, Phase II (KMG-II): from individual species to whole genera.</title>
        <authorList>
            <person name="Goeker M."/>
        </authorList>
    </citation>
    <scope>NUCLEOTIDE SEQUENCE [LARGE SCALE GENOMIC DNA]</scope>
    <source>
        <strain evidence="3 4">DSM 25328</strain>
    </source>
</reference>
<dbReference type="GO" id="GO:0005524">
    <property type="term" value="F:ATP binding"/>
    <property type="evidence" value="ECO:0007669"/>
    <property type="project" value="UniProtKB-KW"/>
</dbReference>
<proteinExistence type="predicted"/>
<name>A0A2T1A956_TRISK</name>
<accession>A0A2T1A956</accession>
<dbReference type="PANTHER" id="PTHR42749">
    <property type="entry name" value="CELL SHAPE-DETERMINING PROTEIN MREB"/>
    <property type="match status" value="1"/>
</dbReference>
<protein>
    <submittedName>
        <fullName evidence="3">Putative chaperone protein</fullName>
    </submittedName>
</protein>
<dbReference type="EMBL" id="PVUF01000018">
    <property type="protein sequence ID" value="PRZ45007.1"/>
    <property type="molecule type" value="Genomic_DNA"/>
</dbReference>
<dbReference type="Gene3D" id="3.90.640.10">
    <property type="entry name" value="Actin, Chain A, domain 4"/>
    <property type="match status" value="2"/>
</dbReference>
<dbReference type="GO" id="GO:0140662">
    <property type="term" value="F:ATP-dependent protein folding chaperone"/>
    <property type="evidence" value="ECO:0007669"/>
    <property type="project" value="InterPro"/>
</dbReference>
<dbReference type="InterPro" id="IPR043129">
    <property type="entry name" value="ATPase_NBD"/>
</dbReference>
<keyword evidence="2" id="KW-0067">ATP-binding</keyword>
<evidence type="ECO:0000313" key="4">
    <source>
        <dbReference type="Proteomes" id="UP000237718"/>
    </source>
</evidence>
<comment type="caution">
    <text evidence="3">The sequence shown here is derived from an EMBL/GenBank/DDBJ whole genome shotgun (WGS) entry which is preliminary data.</text>
</comment>
<dbReference type="SUPFAM" id="SSF53067">
    <property type="entry name" value="Actin-like ATPase domain"/>
    <property type="match status" value="2"/>
</dbReference>
<dbReference type="PANTHER" id="PTHR42749:SF1">
    <property type="entry name" value="CELL SHAPE-DETERMINING PROTEIN MREB"/>
    <property type="match status" value="1"/>
</dbReference>
<organism evidence="3 4">
    <name type="scientific">Tritonibacter scottomollicae</name>
    <name type="common">Epibacterium scottomollicae</name>
    <dbReference type="NCBI Taxonomy" id="483013"/>
    <lineage>
        <taxon>Bacteria</taxon>
        <taxon>Pseudomonadati</taxon>
        <taxon>Pseudomonadota</taxon>
        <taxon>Alphaproteobacteria</taxon>
        <taxon>Rhodobacterales</taxon>
        <taxon>Paracoccaceae</taxon>
        <taxon>Tritonibacter</taxon>
    </lineage>
</organism>
<dbReference type="OrthoDB" id="9807934at2"/>
<dbReference type="AlphaFoldDB" id="A0A2T1A956"/>
<gene>
    <name evidence="3" type="ORF">CLV89_11812</name>
</gene>